<dbReference type="EMBL" id="HE971709">
    <property type="protein sequence ID" value="CCK30643.1"/>
    <property type="molecule type" value="Genomic_DNA"/>
</dbReference>
<keyword evidence="3" id="KW-1185">Reference proteome</keyword>
<sequence length="34" mass="3500">MLCEGGAAEPGDRTTVTYTRGGGEKTVDVTLGEQ</sequence>
<dbReference type="STRING" id="1214101.BN159_6264"/>
<dbReference type="KEGG" id="sdv:BN159_6264"/>
<name>K4RB14_STRDJ</name>
<dbReference type="Gene3D" id="2.30.42.10">
    <property type="match status" value="1"/>
</dbReference>
<dbReference type="Proteomes" id="UP000008043">
    <property type="component" value="Chromosome"/>
</dbReference>
<dbReference type="AlphaFoldDB" id="K4RB14"/>
<evidence type="ECO:0000256" key="1">
    <source>
        <dbReference type="SAM" id="MobiDB-lite"/>
    </source>
</evidence>
<evidence type="ECO:0008006" key="4">
    <source>
        <dbReference type="Google" id="ProtNLM"/>
    </source>
</evidence>
<gene>
    <name evidence="2" type="ORF">BN159_6264</name>
</gene>
<protein>
    <recommendedName>
        <fullName evidence="4">PDZ domain-containing protein</fullName>
    </recommendedName>
</protein>
<evidence type="ECO:0000313" key="2">
    <source>
        <dbReference type="EMBL" id="CCK30643.1"/>
    </source>
</evidence>
<organism evidence="2 3">
    <name type="scientific">Streptomyces davaonensis (strain DSM 101723 / JCM 4913 / KCC S-0913 / 768)</name>
    <dbReference type="NCBI Taxonomy" id="1214101"/>
    <lineage>
        <taxon>Bacteria</taxon>
        <taxon>Bacillati</taxon>
        <taxon>Actinomycetota</taxon>
        <taxon>Actinomycetes</taxon>
        <taxon>Kitasatosporales</taxon>
        <taxon>Streptomycetaceae</taxon>
        <taxon>Streptomyces</taxon>
    </lineage>
</organism>
<reference evidence="2 3" key="1">
    <citation type="journal article" date="2012" name="J. Bacteriol.">
        <title>Genome sequence of the bacterium Streptomyces davawensis JCM 4913 and heterologous production of the unique antibiotic roseoflavin.</title>
        <authorList>
            <person name="Jankowitsch F."/>
            <person name="Schwarz J."/>
            <person name="Ruckert C."/>
            <person name="Gust B."/>
            <person name="Szczepanowski R."/>
            <person name="Blom J."/>
            <person name="Pelzer S."/>
            <person name="Kalinowski J."/>
            <person name="Mack M."/>
        </authorList>
    </citation>
    <scope>NUCLEOTIDE SEQUENCE [LARGE SCALE GENOMIC DNA]</scope>
    <source>
        <strain evidence="3">DSM 101723 / JCM 4913 / KCC S-0913 / 768</strain>
    </source>
</reference>
<accession>K4RB14</accession>
<dbReference type="InterPro" id="IPR036034">
    <property type="entry name" value="PDZ_sf"/>
</dbReference>
<evidence type="ECO:0000313" key="3">
    <source>
        <dbReference type="Proteomes" id="UP000008043"/>
    </source>
</evidence>
<proteinExistence type="predicted"/>
<dbReference type="RefSeq" id="WP_015660979.1">
    <property type="nucleotide sequence ID" value="NC_020504.1"/>
</dbReference>
<feature type="region of interest" description="Disordered" evidence="1">
    <location>
        <begin position="1"/>
        <end position="34"/>
    </location>
</feature>
<dbReference type="HOGENOM" id="CLU_3376264_0_0_11"/>